<dbReference type="Pfam" id="PF03445">
    <property type="entry name" value="DUF294"/>
    <property type="match status" value="1"/>
</dbReference>
<dbReference type="InterPro" id="IPR005105">
    <property type="entry name" value="GlnD_Uridyltrans_N"/>
</dbReference>
<dbReference type="AlphaFoldDB" id="A0A8J8GGF7"/>
<dbReference type="InterPro" id="IPR018821">
    <property type="entry name" value="DUF294_put_nucleoTrafse_sb-bd"/>
</dbReference>
<evidence type="ECO:0008006" key="5">
    <source>
        <dbReference type="Google" id="ProtNLM"/>
    </source>
</evidence>
<protein>
    <recommendedName>
        <fullName evidence="5">CBS domain-containing protein</fullName>
    </recommendedName>
</protein>
<dbReference type="GO" id="GO:0008773">
    <property type="term" value="F:[protein-PII] uridylyltransferase activity"/>
    <property type="evidence" value="ECO:0007669"/>
    <property type="project" value="InterPro"/>
</dbReference>
<name>A0A8J8GGF7_9BACI</name>
<evidence type="ECO:0000313" key="4">
    <source>
        <dbReference type="Proteomes" id="UP000625804"/>
    </source>
</evidence>
<proteinExistence type="predicted"/>
<accession>A0A8J8GGF7</accession>
<feature type="domain" description="Protein-PII uridylyltransferase N-terminal" evidence="1">
    <location>
        <begin position="37"/>
        <end position="153"/>
    </location>
</feature>
<comment type="caution">
    <text evidence="3">The sequence shown here is derived from an EMBL/GenBank/DDBJ whole genome shotgun (WGS) entry which is preliminary data.</text>
</comment>
<evidence type="ECO:0000313" key="3">
    <source>
        <dbReference type="EMBL" id="NSL53192.1"/>
    </source>
</evidence>
<dbReference type="Proteomes" id="UP000625804">
    <property type="component" value="Unassembled WGS sequence"/>
</dbReference>
<gene>
    <name evidence="3" type="ORF">HR057_15735</name>
</gene>
<dbReference type="RefSeq" id="WP_173732392.1">
    <property type="nucleotide sequence ID" value="NZ_JABTTE010000031.1"/>
</dbReference>
<sequence>MYSHSPINWEDEKDLENRYLQIRQWRNEHIHEVWDDPAALNQFHDTLIKTTVQTAIEKVKSEHGSPPARFAFFLMGSGGRSEQSIWSDQDHGIIFAGSDEMKPYFLHLGEEISNGLHIVGYEFCDGKVMSSNPKWCNSITTWEQQIQDWLEEASWESLRYFSTFYDSHVLLGDESFLIHLKLMALTILQKNSFLYVRLLENISHVKKGIGVLGQLLPESSGKESGTINLKEVVFFPYVNSIRLLALKSGILAPSTLVRFQLLPKYFNHIKNYQSSFEKLLYFRLCYTKFSESYSDVHLLKIAHLSKKDKQELKRIMRDGYKLFSEVKHLIRKGCYDDHASNVSLY</sequence>
<reference evidence="3" key="1">
    <citation type="submission" date="2020-06" db="EMBL/GenBank/DDBJ databases">
        <title>A novel thermopfilic bacterium from Erzurum, Turkey.</title>
        <authorList>
            <person name="Adiguzel A."/>
            <person name="Ay H."/>
            <person name="Baltaci M.O."/>
        </authorList>
    </citation>
    <scope>NUCLEOTIDE SEQUENCE</scope>
    <source>
        <strain evidence="3">P2</strain>
    </source>
</reference>
<feature type="domain" description="DUF294" evidence="2">
    <location>
        <begin position="196"/>
        <end position="322"/>
    </location>
</feature>
<evidence type="ECO:0000259" key="2">
    <source>
        <dbReference type="Pfam" id="PF10335"/>
    </source>
</evidence>
<evidence type="ECO:0000259" key="1">
    <source>
        <dbReference type="Pfam" id="PF03445"/>
    </source>
</evidence>
<dbReference type="CDD" id="cd05401">
    <property type="entry name" value="NT_GlnE_GlnD_like"/>
    <property type="match status" value="1"/>
</dbReference>
<organism evidence="3 4">
    <name type="scientific">Calidifontibacillus erzurumensis</name>
    <dbReference type="NCBI Taxonomy" id="2741433"/>
    <lineage>
        <taxon>Bacteria</taxon>
        <taxon>Bacillati</taxon>
        <taxon>Bacillota</taxon>
        <taxon>Bacilli</taxon>
        <taxon>Bacillales</taxon>
        <taxon>Bacillaceae</taxon>
        <taxon>Calidifontibacillus/Schinkia group</taxon>
        <taxon>Calidifontibacillus</taxon>
    </lineage>
</organism>
<dbReference type="Pfam" id="PF10335">
    <property type="entry name" value="DUF294_C"/>
    <property type="match status" value="1"/>
</dbReference>
<keyword evidence="4" id="KW-1185">Reference proteome</keyword>
<dbReference type="EMBL" id="JABTTE010000031">
    <property type="protein sequence ID" value="NSL53192.1"/>
    <property type="molecule type" value="Genomic_DNA"/>
</dbReference>